<keyword evidence="4" id="KW-1185">Reference proteome</keyword>
<sequence length="78" mass="9361">MSRVEKFGRRNAVPETARTKEKKGRKSFQADSENEKLPSRRDIHPSNKQQMTKWFFRILIFLFLLLMVGLLMWGRQYS</sequence>
<evidence type="ECO:0000313" key="3">
    <source>
        <dbReference type="EMBL" id="REE94243.1"/>
    </source>
</evidence>
<evidence type="ECO:0000313" key="4">
    <source>
        <dbReference type="Proteomes" id="UP000256304"/>
    </source>
</evidence>
<keyword evidence="2" id="KW-0472">Membrane</keyword>
<name>A0A3D9SK60_9BACL</name>
<organism evidence="3 4">
    <name type="scientific">Paenibacillus taihuensis</name>
    <dbReference type="NCBI Taxonomy" id="1156355"/>
    <lineage>
        <taxon>Bacteria</taxon>
        <taxon>Bacillati</taxon>
        <taxon>Bacillota</taxon>
        <taxon>Bacilli</taxon>
        <taxon>Bacillales</taxon>
        <taxon>Paenibacillaceae</taxon>
        <taxon>Paenibacillus</taxon>
    </lineage>
</organism>
<dbReference type="Proteomes" id="UP000256304">
    <property type="component" value="Unassembled WGS sequence"/>
</dbReference>
<gene>
    <name evidence="3" type="ORF">A8990_10134</name>
</gene>
<dbReference type="AlphaFoldDB" id="A0A3D9SK60"/>
<accession>A0A3D9SK60</accession>
<keyword evidence="2" id="KW-0812">Transmembrane</keyword>
<comment type="caution">
    <text evidence="3">The sequence shown here is derived from an EMBL/GenBank/DDBJ whole genome shotgun (WGS) entry which is preliminary data.</text>
</comment>
<dbReference type="RefSeq" id="WP_116186993.1">
    <property type="nucleotide sequence ID" value="NZ_QTTN01000001.1"/>
</dbReference>
<feature type="compositionally biased region" description="Basic and acidic residues" evidence="1">
    <location>
        <begin position="33"/>
        <end position="45"/>
    </location>
</feature>
<reference evidence="3 4" key="1">
    <citation type="submission" date="2018-08" db="EMBL/GenBank/DDBJ databases">
        <title>Genomic Encyclopedia of Type Strains, Phase III (KMG-III): the genomes of soil and plant-associated and newly described type strains.</title>
        <authorList>
            <person name="Whitman W."/>
        </authorList>
    </citation>
    <scope>NUCLEOTIDE SEQUENCE [LARGE SCALE GENOMIC DNA]</scope>
    <source>
        <strain evidence="3 4">CGMCC 1.10966</strain>
    </source>
</reference>
<evidence type="ECO:0000256" key="1">
    <source>
        <dbReference type="SAM" id="MobiDB-lite"/>
    </source>
</evidence>
<evidence type="ECO:0000256" key="2">
    <source>
        <dbReference type="SAM" id="Phobius"/>
    </source>
</evidence>
<feature type="transmembrane region" description="Helical" evidence="2">
    <location>
        <begin position="54"/>
        <end position="73"/>
    </location>
</feature>
<proteinExistence type="predicted"/>
<dbReference type="OrthoDB" id="2622205at2"/>
<protein>
    <submittedName>
        <fullName evidence="3">Uncharacterized protein</fullName>
    </submittedName>
</protein>
<dbReference type="EMBL" id="QTTN01000001">
    <property type="protein sequence ID" value="REE94243.1"/>
    <property type="molecule type" value="Genomic_DNA"/>
</dbReference>
<feature type="region of interest" description="Disordered" evidence="1">
    <location>
        <begin position="1"/>
        <end position="45"/>
    </location>
</feature>
<keyword evidence="2" id="KW-1133">Transmembrane helix</keyword>